<organism evidence="8 9">
    <name type="scientific">Mangrovibacillus cuniculi</name>
    <dbReference type="NCBI Taxonomy" id="2593652"/>
    <lineage>
        <taxon>Bacteria</taxon>
        <taxon>Bacillati</taxon>
        <taxon>Bacillota</taxon>
        <taxon>Bacilli</taxon>
        <taxon>Bacillales</taxon>
        <taxon>Bacillaceae</taxon>
        <taxon>Mangrovibacillus</taxon>
    </lineage>
</organism>
<feature type="transmembrane region" description="Helical" evidence="6">
    <location>
        <begin position="154"/>
        <end position="176"/>
    </location>
</feature>
<evidence type="ECO:0000259" key="7">
    <source>
        <dbReference type="PROSITE" id="PS50850"/>
    </source>
</evidence>
<dbReference type="PANTHER" id="PTHR42718:SF9">
    <property type="entry name" value="MAJOR FACILITATOR SUPERFAMILY MULTIDRUG TRANSPORTER MFSC"/>
    <property type="match status" value="1"/>
</dbReference>
<evidence type="ECO:0000256" key="5">
    <source>
        <dbReference type="ARBA" id="ARBA00023136"/>
    </source>
</evidence>
<evidence type="ECO:0000256" key="6">
    <source>
        <dbReference type="SAM" id="Phobius"/>
    </source>
</evidence>
<dbReference type="PROSITE" id="PS50850">
    <property type="entry name" value="MFS"/>
    <property type="match status" value="1"/>
</dbReference>
<evidence type="ECO:0000256" key="4">
    <source>
        <dbReference type="ARBA" id="ARBA00022989"/>
    </source>
</evidence>
<dbReference type="EMBL" id="CP049742">
    <property type="protein sequence ID" value="QPC47792.1"/>
    <property type="molecule type" value="Genomic_DNA"/>
</dbReference>
<keyword evidence="3 6" id="KW-0812">Transmembrane</keyword>
<dbReference type="Gene3D" id="1.20.1720.10">
    <property type="entry name" value="Multidrug resistance protein D"/>
    <property type="match status" value="1"/>
</dbReference>
<keyword evidence="5 6" id="KW-0472">Membrane</keyword>
<dbReference type="Pfam" id="PF07690">
    <property type="entry name" value="MFS_1"/>
    <property type="match status" value="1"/>
</dbReference>
<feature type="transmembrane region" description="Helical" evidence="6">
    <location>
        <begin position="31"/>
        <end position="52"/>
    </location>
</feature>
<proteinExistence type="predicted"/>
<dbReference type="Gene3D" id="1.20.1250.20">
    <property type="entry name" value="MFS general substrate transporter like domains"/>
    <property type="match status" value="1"/>
</dbReference>
<evidence type="ECO:0000313" key="8">
    <source>
        <dbReference type="EMBL" id="QPC47792.1"/>
    </source>
</evidence>
<evidence type="ECO:0000256" key="1">
    <source>
        <dbReference type="ARBA" id="ARBA00004651"/>
    </source>
</evidence>
<feature type="transmembrane region" description="Helical" evidence="6">
    <location>
        <begin position="182"/>
        <end position="203"/>
    </location>
</feature>
<gene>
    <name evidence="8" type="ORF">G8O30_12905</name>
</gene>
<protein>
    <submittedName>
        <fullName evidence="8">MFS transporter</fullName>
    </submittedName>
</protein>
<feature type="transmembrane region" description="Helical" evidence="6">
    <location>
        <begin position="334"/>
        <end position="354"/>
    </location>
</feature>
<dbReference type="CDD" id="cd17321">
    <property type="entry name" value="MFS_MMR_MDR_like"/>
    <property type="match status" value="1"/>
</dbReference>
<feature type="transmembrane region" description="Helical" evidence="6">
    <location>
        <begin position="399"/>
        <end position="421"/>
    </location>
</feature>
<dbReference type="PANTHER" id="PTHR42718">
    <property type="entry name" value="MAJOR FACILITATOR SUPERFAMILY MULTIDRUG TRANSPORTER MFSC"/>
    <property type="match status" value="1"/>
</dbReference>
<feature type="transmembrane region" description="Helical" evidence="6">
    <location>
        <begin position="122"/>
        <end position="142"/>
    </location>
</feature>
<feature type="transmembrane region" description="Helical" evidence="6">
    <location>
        <begin position="275"/>
        <end position="297"/>
    </location>
</feature>
<dbReference type="PRINTS" id="PR01036">
    <property type="entry name" value="TCRTETB"/>
</dbReference>
<reference evidence="8 9" key="1">
    <citation type="submission" date="2019-07" db="EMBL/GenBank/DDBJ databases">
        <title>Genome sequence of 2 isolates from Red Sea Mangroves.</title>
        <authorList>
            <person name="Sefrji F."/>
            <person name="Michoud G."/>
            <person name="Merlino G."/>
            <person name="Daffonchio D."/>
        </authorList>
    </citation>
    <scope>NUCLEOTIDE SEQUENCE [LARGE SCALE GENOMIC DNA]</scope>
    <source>
        <strain evidence="8 9">R1DC41</strain>
    </source>
</reference>
<keyword evidence="2" id="KW-0813">Transport</keyword>
<feature type="transmembrane region" description="Helical" evidence="6">
    <location>
        <begin position="67"/>
        <end position="85"/>
    </location>
</feature>
<comment type="subcellular location">
    <subcellularLocation>
        <location evidence="1">Cell membrane</location>
        <topology evidence="1">Multi-pass membrane protein</topology>
    </subcellularLocation>
</comment>
<feature type="transmembrane region" description="Helical" evidence="6">
    <location>
        <begin position="303"/>
        <end position="322"/>
    </location>
</feature>
<dbReference type="InterPro" id="IPR011701">
    <property type="entry name" value="MFS"/>
</dbReference>
<keyword evidence="4 6" id="KW-1133">Transmembrane helix</keyword>
<sequence>MYKLKTTKGLIMMEDHPYEHPVLSLAEQKRVVILISSVLAFAVVNGTMFNVAIPDIAATFKLDPSEVSWVLTSYILVFAIGSLLYGKLADIYPIRRIYSIGISLFAIGAFLGFLAPNYPTLLAARLIQATGGAAIPAMAFLVPARFVQQNRGKVFAVISSTVAFASGVGPIIGGVIGGLLNWRFLFILSMLSALAIPLVLKWIPKEEKREGKIDWIGAFLVSVLIANLLGFITTFNWWFLVISVTFTTLFIWRIVKVSNPFIDPFLLKDRSYVSLIGTSFLGTTCLFGLIFVLPIMLRDLNTLSTLEIGFILFPGAILSGFMGQVGGRLIETKGSPFVVTVALSLVTAGTFLISSFVGQTAYWLIPCLIVAYLGFPLIQSSTADLLTNQLSSKDVGVGMGLFNLFNFMAGAFAAAIFGRLLDLQENSIQFNPLTAASPVNALYSNLYLGLSILAILSIILFKVGVRVKETN</sequence>
<evidence type="ECO:0000256" key="2">
    <source>
        <dbReference type="ARBA" id="ARBA00022448"/>
    </source>
</evidence>
<feature type="transmembrane region" description="Helical" evidence="6">
    <location>
        <begin position="97"/>
        <end position="116"/>
    </location>
</feature>
<dbReference type="RefSeq" id="WP_239672469.1">
    <property type="nucleotide sequence ID" value="NZ_CP049742.1"/>
</dbReference>
<feature type="domain" description="Major facilitator superfamily (MFS) profile" evidence="7">
    <location>
        <begin position="30"/>
        <end position="469"/>
    </location>
</feature>
<feature type="transmembrane region" description="Helical" evidence="6">
    <location>
        <begin position="238"/>
        <end position="255"/>
    </location>
</feature>
<keyword evidence="9" id="KW-1185">Reference proteome</keyword>
<dbReference type="SUPFAM" id="SSF103473">
    <property type="entry name" value="MFS general substrate transporter"/>
    <property type="match status" value="1"/>
</dbReference>
<dbReference type="InterPro" id="IPR020846">
    <property type="entry name" value="MFS_dom"/>
</dbReference>
<accession>A0A7S8CD47</accession>
<dbReference type="AlphaFoldDB" id="A0A7S8CD47"/>
<evidence type="ECO:0000313" key="9">
    <source>
        <dbReference type="Proteomes" id="UP000593626"/>
    </source>
</evidence>
<dbReference type="GO" id="GO:0005886">
    <property type="term" value="C:plasma membrane"/>
    <property type="evidence" value="ECO:0007669"/>
    <property type="project" value="UniProtKB-SubCell"/>
</dbReference>
<name>A0A7S8CD47_9BACI</name>
<feature type="transmembrane region" description="Helical" evidence="6">
    <location>
        <begin position="215"/>
        <end position="232"/>
    </location>
</feature>
<feature type="transmembrane region" description="Helical" evidence="6">
    <location>
        <begin position="360"/>
        <end position="378"/>
    </location>
</feature>
<feature type="transmembrane region" description="Helical" evidence="6">
    <location>
        <begin position="441"/>
        <end position="461"/>
    </location>
</feature>
<dbReference type="GO" id="GO:0022857">
    <property type="term" value="F:transmembrane transporter activity"/>
    <property type="evidence" value="ECO:0007669"/>
    <property type="project" value="InterPro"/>
</dbReference>
<dbReference type="InterPro" id="IPR036259">
    <property type="entry name" value="MFS_trans_sf"/>
</dbReference>
<dbReference type="KEGG" id="mcui:G8O30_12905"/>
<dbReference type="Proteomes" id="UP000593626">
    <property type="component" value="Chromosome"/>
</dbReference>
<evidence type="ECO:0000256" key="3">
    <source>
        <dbReference type="ARBA" id="ARBA00022692"/>
    </source>
</evidence>